<dbReference type="PANTHER" id="PTHR32305:SF15">
    <property type="entry name" value="PROTEIN RHSA-RELATED"/>
    <property type="match status" value="1"/>
</dbReference>
<dbReference type="RefSeq" id="WP_409357850.1">
    <property type="nucleotide sequence ID" value="NZ_JBJXVJ010000004.1"/>
</dbReference>
<name>A0ABW9K736_9FLAO</name>
<dbReference type="Gene3D" id="2.180.10.10">
    <property type="entry name" value="RHS repeat-associated core"/>
    <property type="match status" value="1"/>
</dbReference>
<comment type="caution">
    <text evidence="1">The sequence shown here is derived from an EMBL/GenBank/DDBJ whole genome shotgun (WGS) entry which is preliminary data.</text>
</comment>
<dbReference type="NCBIfam" id="TIGR03696">
    <property type="entry name" value="Rhs_assc_core"/>
    <property type="match status" value="1"/>
</dbReference>
<gene>
    <name evidence="1" type="ORF">ACKW6Q_19090</name>
</gene>
<accession>A0ABW9K736</accession>
<sequence>MYNYTDHLGNTRLSYFKNGAGAEIIEESNYYPFGLKHEGYNVLTGNPAYKYKYKYNGKELQESGMYDYGARFYMADIGKWGVVDPLAELYRRWSPYNYVMNNPLRFIDPDGRQVEYAEDPNKSKKENRELRREFKRHQRELNRQSEEARNNWNTLVKSKNVHTIHLNEIDNNSGKNKENLTVSKSGYTPETGGGTDIYLDLTKTTAQGIDIGTPVIGIGHEEGHAFRFDTGQVEDDYQGSIMESNYMDNATMHNIRVKQTEEKEASHIENIIRAQIDPSGTKIPIRKTFENVDSFYIEPFTKKLKLNQTTINVIKPGYDYYKKKK</sequence>
<dbReference type="InterPro" id="IPR050708">
    <property type="entry name" value="T6SS_VgrG/RHS"/>
</dbReference>
<organism evidence="1 2">
    <name type="scientific">Chryseobacterium kwangjuense</name>
    <dbReference type="NCBI Taxonomy" id="267125"/>
    <lineage>
        <taxon>Bacteria</taxon>
        <taxon>Pseudomonadati</taxon>
        <taxon>Bacteroidota</taxon>
        <taxon>Flavobacteriia</taxon>
        <taxon>Flavobacteriales</taxon>
        <taxon>Weeksellaceae</taxon>
        <taxon>Chryseobacterium group</taxon>
        <taxon>Chryseobacterium</taxon>
    </lineage>
</organism>
<proteinExistence type="predicted"/>
<dbReference type="InterPro" id="IPR022385">
    <property type="entry name" value="Rhs_assc_core"/>
</dbReference>
<evidence type="ECO:0000313" key="1">
    <source>
        <dbReference type="EMBL" id="MFN1219078.1"/>
    </source>
</evidence>
<protein>
    <submittedName>
        <fullName evidence="1">RHS repeat-associated core domain-containing protein</fullName>
    </submittedName>
</protein>
<dbReference type="Proteomes" id="UP001634154">
    <property type="component" value="Unassembled WGS sequence"/>
</dbReference>
<evidence type="ECO:0000313" key="2">
    <source>
        <dbReference type="Proteomes" id="UP001634154"/>
    </source>
</evidence>
<dbReference type="PANTHER" id="PTHR32305">
    <property type="match status" value="1"/>
</dbReference>
<reference evidence="1 2" key="1">
    <citation type="submission" date="2024-12" db="EMBL/GenBank/DDBJ databases">
        <title>Draft genome sequence of Chryseobacterium kwangjuense AG447.</title>
        <authorList>
            <person name="Cheptsov V.S."/>
            <person name="Belov A."/>
            <person name="Zavarzina A.G."/>
        </authorList>
    </citation>
    <scope>NUCLEOTIDE SEQUENCE [LARGE SCALE GENOMIC DNA]</scope>
    <source>
        <strain evidence="1 2">AG447</strain>
    </source>
</reference>
<dbReference type="EMBL" id="JBJXVJ010000004">
    <property type="protein sequence ID" value="MFN1219078.1"/>
    <property type="molecule type" value="Genomic_DNA"/>
</dbReference>
<keyword evidence="2" id="KW-1185">Reference proteome</keyword>